<dbReference type="EMBL" id="AAOE01000001">
    <property type="protein sequence ID" value="EAR11079.1"/>
    <property type="molecule type" value="Genomic_DNA"/>
</dbReference>
<dbReference type="InterPro" id="IPR000709">
    <property type="entry name" value="Leu_Ile_Val-bd"/>
</dbReference>
<keyword evidence="3" id="KW-0732">Signal</keyword>
<keyword evidence="6" id="KW-0675">Receptor</keyword>
<name>A4B8X8_9GAMM</name>
<keyword evidence="4" id="KW-0029">Amino-acid transport</keyword>
<proteinExistence type="inferred from homology"/>
<dbReference type="RefSeq" id="WP_008044475.1">
    <property type="nucleotide sequence ID" value="NZ_CH724151.1"/>
</dbReference>
<reference evidence="6 7" key="1">
    <citation type="submission" date="2006-02" db="EMBL/GenBank/DDBJ databases">
        <authorList>
            <person name="Pinhassi J."/>
            <person name="Pedros-Alio C."/>
            <person name="Ferriera S."/>
            <person name="Johnson J."/>
            <person name="Kravitz S."/>
            <person name="Halpern A."/>
            <person name="Remington K."/>
            <person name="Beeson K."/>
            <person name="Tran B."/>
            <person name="Rogers Y.-H."/>
            <person name="Friedman R."/>
            <person name="Venter J.C."/>
        </authorList>
    </citation>
    <scope>NUCLEOTIDE SEQUENCE [LARGE SCALE GENOMIC DNA]</scope>
    <source>
        <strain evidence="6 7">MED297</strain>
    </source>
</reference>
<dbReference type="PRINTS" id="PR00337">
    <property type="entry name" value="LEUILEVALBP"/>
</dbReference>
<evidence type="ECO:0000256" key="4">
    <source>
        <dbReference type="ARBA" id="ARBA00022970"/>
    </source>
</evidence>
<dbReference type="OrthoDB" id="9783240at2"/>
<evidence type="ECO:0000313" key="7">
    <source>
        <dbReference type="Proteomes" id="UP000005953"/>
    </source>
</evidence>
<evidence type="ECO:0000256" key="3">
    <source>
        <dbReference type="ARBA" id="ARBA00022729"/>
    </source>
</evidence>
<keyword evidence="7" id="KW-1185">Reference proteome</keyword>
<evidence type="ECO:0000313" key="6">
    <source>
        <dbReference type="EMBL" id="EAR11079.1"/>
    </source>
</evidence>
<dbReference type="SUPFAM" id="SSF53822">
    <property type="entry name" value="Periplasmic binding protein-like I"/>
    <property type="match status" value="1"/>
</dbReference>
<dbReference type="GO" id="GO:0006865">
    <property type="term" value="P:amino acid transport"/>
    <property type="evidence" value="ECO:0007669"/>
    <property type="project" value="UniProtKB-KW"/>
</dbReference>
<evidence type="ECO:0000259" key="5">
    <source>
        <dbReference type="Pfam" id="PF13458"/>
    </source>
</evidence>
<dbReference type="AlphaFoldDB" id="A4B8X8"/>
<keyword evidence="2" id="KW-0813">Transport</keyword>
<dbReference type="InterPro" id="IPR028081">
    <property type="entry name" value="Leu-bd"/>
</dbReference>
<dbReference type="PANTHER" id="PTHR30483:SF6">
    <property type="entry name" value="PERIPLASMIC BINDING PROTEIN OF ABC TRANSPORTER FOR NATURAL AMINO ACIDS"/>
    <property type="match status" value="1"/>
</dbReference>
<dbReference type="STRING" id="314283.MED297_19367"/>
<dbReference type="InterPro" id="IPR051010">
    <property type="entry name" value="BCAA_transport"/>
</dbReference>
<comment type="similarity">
    <text evidence="1">Belongs to the leucine-binding protein family.</text>
</comment>
<gene>
    <name evidence="6" type="ORF">MED297_19367</name>
</gene>
<dbReference type="Gene3D" id="3.40.50.2300">
    <property type="match status" value="2"/>
</dbReference>
<protein>
    <submittedName>
        <fullName evidence="6">Extracellular ligand-binding receptor</fullName>
    </submittedName>
</protein>
<evidence type="ECO:0000256" key="2">
    <source>
        <dbReference type="ARBA" id="ARBA00022448"/>
    </source>
</evidence>
<dbReference type="PANTHER" id="PTHR30483">
    <property type="entry name" value="LEUCINE-SPECIFIC-BINDING PROTEIN"/>
    <property type="match status" value="1"/>
</dbReference>
<organism evidence="6 7">
    <name type="scientific">Reinekea blandensis MED297</name>
    <dbReference type="NCBI Taxonomy" id="314283"/>
    <lineage>
        <taxon>Bacteria</taxon>
        <taxon>Pseudomonadati</taxon>
        <taxon>Pseudomonadota</taxon>
        <taxon>Gammaproteobacteria</taxon>
        <taxon>Oceanospirillales</taxon>
        <taxon>Saccharospirillaceae</taxon>
        <taxon>Reinekea</taxon>
    </lineage>
</organism>
<feature type="domain" description="Leucine-binding protein" evidence="5">
    <location>
        <begin position="29"/>
        <end position="350"/>
    </location>
</feature>
<dbReference type="Pfam" id="PF13458">
    <property type="entry name" value="Peripla_BP_6"/>
    <property type="match status" value="1"/>
</dbReference>
<comment type="caution">
    <text evidence="6">The sequence shown here is derived from an EMBL/GenBank/DDBJ whole genome shotgun (WGS) entry which is preliminary data.</text>
</comment>
<dbReference type="InterPro" id="IPR028082">
    <property type="entry name" value="Peripla_BP_I"/>
</dbReference>
<accession>A4B8X8</accession>
<dbReference type="HOGENOM" id="CLU_027128_6_3_6"/>
<dbReference type="Proteomes" id="UP000005953">
    <property type="component" value="Unassembled WGS sequence"/>
</dbReference>
<sequence>MKRILSVVLSVLMATLIVTGCRHSEPYLIGFIGPTSGRSADLGISGRNGAILAFEQVNAAGGVHGREIKLIVRDDEQSTQRGREIIREFQRMNVDAVLGPFTSGVAVAIMPLVDEAQLTTMAVTTTSNLLSGKDDFLLRTVSSTSDHATRHGAYHYQQLGFRKVHVITDETNAAYTHSWYDDYSRGFTLAGGRMPENTGFETGNDVNFDALVAKVMATDPDLIVLCTNSLDAAALAKAIRLAGSDVQIATSEWAGTERLISLGGHYVEGLIVPQYLNRQDAGEDYLAFRQAYLDRFNQQEPGFSGKIAYNSARVLAMALAEQKRGEALKDTIIRLRHFPGVQGDIQFTSTGDSRSETFLSRIVGGEFVSEAALQ</sequence>
<dbReference type="PROSITE" id="PS51257">
    <property type="entry name" value="PROKAR_LIPOPROTEIN"/>
    <property type="match status" value="1"/>
</dbReference>
<evidence type="ECO:0000256" key="1">
    <source>
        <dbReference type="ARBA" id="ARBA00010062"/>
    </source>
</evidence>